<proteinExistence type="inferred from homology"/>
<evidence type="ECO:0000256" key="2">
    <source>
        <dbReference type="ARBA" id="ARBA00004687"/>
    </source>
</evidence>
<comment type="subcellular location">
    <subcellularLocation>
        <location evidence="1">Membrane</location>
        <topology evidence="1">Multi-pass membrane protein</topology>
    </subcellularLocation>
</comment>
<feature type="transmembrane region" description="Helical" evidence="8">
    <location>
        <begin position="107"/>
        <end position="125"/>
    </location>
</feature>
<dbReference type="AlphaFoldDB" id="A0A183EDI9"/>
<evidence type="ECO:0000313" key="9">
    <source>
        <dbReference type="EMBL" id="VDN32998.1"/>
    </source>
</evidence>
<evidence type="ECO:0000256" key="5">
    <source>
        <dbReference type="ARBA" id="ARBA00022692"/>
    </source>
</evidence>
<dbReference type="InterPro" id="IPR009450">
    <property type="entry name" value="Plno_GlcNAc_GPI2"/>
</dbReference>
<evidence type="ECO:0000256" key="6">
    <source>
        <dbReference type="ARBA" id="ARBA00022989"/>
    </source>
</evidence>
<dbReference type="EMBL" id="UYRT01087790">
    <property type="protein sequence ID" value="VDN32998.1"/>
    <property type="molecule type" value="Genomic_DNA"/>
</dbReference>
<accession>A0A183EDI9</accession>
<evidence type="ECO:0000256" key="4">
    <source>
        <dbReference type="ARBA" id="ARBA00022502"/>
    </source>
</evidence>
<dbReference type="WBParaSite" id="GPUH_0001905501-mRNA-1">
    <property type="protein sequence ID" value="GPUH_0001905501-mRNA-1"/>
    <property type="gene ID" value="GPUH_0001905501"/>
</dbReference>
<keyword evidence="5 8" id="KW-0812">Transmembrane</keyword>
<dbReference type="GO" id="GO:0000506">
    <property type="term" value="C:glycosylphosphatidylinositol-N-acetylglucosaminyltransferase (GPI-GnT) complex"/>
    <property type="evidence" value="ECO:0007669"/>
    <property type="project" value="TreeGrafter"/>
</dbReference>
<evidence type="ECO:0000256" key="7">
    <source>
        <dbReference type="ARBA" id="ARBA00023136"/>
    </source>
</evidence>
<feature type="transmembrane region" description="Helical" evidence="8">
    <location>
        <begin position="49"/>
        <end position="67"/>
    </location>
</feature>
<comment type="similarity">
    <text evidence="3">Belongs to the PIGC family.</text>
</comment>
<evidence type="ECO:0000256" key="3">
    <source>
        <dbReference type="ARBA" id="ARBA00008321"/>
    </source>
</evidence>
<dbReference type="OrthoDB" id="196709at2759"/>
<keyword evidence="7 8" id="KW-0472">Membrane</keyword>
<sequence length="152" mass="17403">MGVTVVEYTFWEAVCGASRVMLHANAIIFYYLVFHSLTNESAISTVQHFALIFAIAFLLYIAFMCMIRPTLTVLLDHLCTFITLSCFGYGLTPIIRTLTDTISTDTIYAMSFILFLMSFIFHDYAMNAPMYGFIPLFFNQNLTLKKEKFGDF</sequence>
<evidence type="ECO:0000313" key="10">
    <source>
        <dbReference type="Proteomes" id="UP000271098"/>
    </source>
</evidence>
<dbReference type="Proteomes" id="UP000271098">
    <property type="component" value="Unassembled WGS sequence"/>
</dbReference>
<keyword evidence="4" id="KW-0337">GPI-anchor biosynthesis</keyword>
<reference evidence="11" key="1">
    <citation type="submission" date="2016-06" db="UniProtKB">
        <authorList>
            <consortium name="WormBaseParasite"/>
        </authorList>
    </citation>
    <scope>IDENTIFICATION</scope>
</reference>
<name>A0A183EDI9_9BILA</name>
<dbReference type="UniPathway" id="UPA00196"/>
<dbReference type="GO" id="GO:0006506">
    <property type="term" value="P:GPI anchor biosynthetic process"/>
    <property type="evidence" value="ECO:0007669"/>
    <property type="project" value="UniProtKB-UniPathway"/>
</dbReference>
<dbReference type="PANTHER" id="PTHR12982">
    <property type="entry name" value="PHOSPHATIDYLINOSITOL GLYCAN, CLASS C"/>
    <property type="match status" value="1"/>
</dbReference>
<gene>
    <name evidence="9" type="ORF">GPUH_LOCUS19029</name>
</gene>
<evidence type="ECO:0000256" key="1">
    <source>
        <dbReference type="ARBA" id="ARBA00004141"/>
    </source>
</evidence>
<evidence type="ECO:0000313" key="11">
    <source>
        <dbReference type="WBParaSite" id="GPUH_0001905501-mRNA-1"/>
    </source>
</evidence>
<comment type="pathway">
    <text evidence="2">Glycolipid biosynthesis; glycosylphosphatidylinositol-anchor biosynthesis.</text>
</comment>
<dbReference type="Pfam" id="PF06432">
    <property type="entry name" value="GPI2"/>
    <property type="match status" value="1"/>
</dbReference>
<keyword evidence="10" id="KW-1185">Reference proteome</keyword>
<protein>
    <submittedName>
        <fullName evidence="11">Protein TEX261</fullName>
    </submittedName>
</protein>
<dbReference type="PANTHER" id="PTHR12982:SF0">
    <property type="entry name" value="PHOSPHATIDYLINOSITOL N-ACETYLGLUCOSAMINYLTRANSFERASE SUBUNIT C"/>
    <property type="match status" value="1"/>
</dbReference>
<feature type="transmembrane region" description="Helical" evidence="8">
    <location>
        <begin position="20"/>
        <end position="37"/>
    </location>
</feature>
<feature type="transmembrane region" description="Helical" evidence="8">
    <location>
        <begin position="74"/>
        <end position="95"/>
    </location>
</feature>
<organism evidence="11">
    <name type="scientific">Gongylonema pulchrum</name>
    <dbReference type="NCBI Taxonomy" id="637853"/>
    <lineage>
        <taxon>Eukaryota</taxon>
        <taxon>Metazoa</taxon>
        <taxon>Ecdysozoa</taxon>
        <taxon>Nematoda</taxon>
        <taxon>Chromadorea</taxon>
        <taxon>Rhabditida</taxon>
        <taxon>Spirurina</taxon>
        <taxon>Spiruromorpha</taxon>
        <taxon>Spiruroidea</taxon>
        <taxon>Gongylonematidae</taxon>
        <taxon>Gongylonema</taxon>
    </lineage>
</organism>
<reference evidence="9 10" key="2">
    <citation type="submission" date="2018-11" db="EMBL/GenBank/DDBJ databases">
        <authorList>
            <consortium name="Pathogen Informatics"/>
        </authorList>
    </citation>
    <scope>NUCLEOTIDE SEQUENCE [LARGE SCALE GENOMIC DNA]</scope>
</reference>
<keyword evidence="6 8" id="KW-1133">Transmembrane helix</keyword>
<evidence type="ECO:0000256" key="8">
    <source>
        <dbReference type="SAM" id="Phobius"/>
    </source>
</evidence>